<evidence type="ECO:0000259" key="3">
    <source>
        <dbReference type="Pfam" id="PF13966"/>
    </source>
</evidence>
<dbReference type="GO" id="GO:0016740">
    <property type="term" value="F:transferase activity"/>
    <property type="evidence" value="ECO:0007669"/>
    <property type="project" value="UniProtKB-KW"/>
</dbReference>
<evidence type="ECO:0000313" key="5">
    <source>
        <dbReference type="Proteomes" id="UP000737018"/>
    </source>
</evidence>
<dbReference type="Proteomes" id="UP000737018">
    <property type="component" value="Unassembled WGS sequence"/>
</dbReference>
<feature type="domain" description="Reverse transcriptase zinc-binding" evidence="3">
    <location>
        <begin position="372"/>
        <end position="458"/>
    </location>
</feature>
<gene>
    <name evidence="4" type="ORF">CMV_007350</name>
</gene>
<proteinExistence type="inferred from homology"/>
<dbReference type="PANTHER" id="PTHR31147:SF66">
    <property type="entry name" value="OS05G0315700 PROTEIN"/>
    <property type="match status" value="1"/>
</dbReference>
<keyword evidence="5" id="KW-1185">Reference proteome</keyword>
<dbReference type="AlphaFoldDB" id="A0A8J4RNA2"/>
<dbReference type="Gene3D" id="3.30.559.10">
    <property type="entry name" value="Chloramphenicol acetyltransferase-like domain"/>
    <property type="match status" value="2"/>
</dbReference>
<keyword evidence="2" id="KW-0808">Transferase</keyword>
<comment type="caution">
    <text evidence="4">The sequence shown here is derived from an EMBL/GenBank/DDBJ whole genome shotgun (WGS) entry which is preliminary data.</text>
</comment>
<dbReference type="InterPro" id="IPR050898">
    <property type="entry name" value="Plant_acyltransferase"/>
</dbReference>
<reference evidence="4" key="1">
    <citation type="submission" date="2020-03" db="EMBL/GenBank/DDBJ databases">
        <title>Castanea mollissima Vanexum genome sequencing.</title>
        <authorList>
            <person name="Staton M."/>
        </authorList>
    </citation>
    <scope>NUCLEOTIDE SEQUENCE</scope>
    <source>
        <tissue evidence="4">Leaf</tissue>
    </source>
</reference>
<dbReference type="InterPro" id="IPR023213">
    <property type="entry name" value="CAT-like_dom_sf"/>
</dbReference>
<accession>A0A8J4RNA2</accession>
<dbReference type="PANTHER" id="PTHR31147">
    <property type="entry name" value="ACYL TRANSFERASE 4"/>
    <property type="match status" value="1"/>
</dbReference>
<protein>
    <recommendedName>
        <fullName evidence="3">Reverse transcriptase zinc-binding domain-containing protein</fullName>
    </recommendedName>
</protein>
<evidence type="ECO:0000256" key="2">
    <source>
        <dbReference type="ARBA" id="ARBA00022679"/>
    </source>
</evidence>
<sequence length="610" mass="68979">MAIMAPSFTSLLVFTVRRCELELVAPAKPTPHEFKQRSDLDDRDNLRFQIPIIQFYRYNPSVQGRDPVKVIREALAQTLVLYYPFAGRLREGHGVKLMVECTGEGVMFIEADADVSLDQFGHTIHPPFPCMDELLYDVPSSEEMLNCALLLIQVTQLRCGGFISALRLNHLMSDAPSIVQIMNAMSEMAQGVCARSVPHVWQRELLNARNPPQVTCTHHEFDELVKPQSLITNSLHELACCSFFFGSTQVSAIRKSIPHHLGRLKEGSGGKLVVECTGLGVMFIEAGADISPEQFGHAIHPPFTCIDELLYDVPCSGEMLDCPLLLIQGWKWGVLSFELPLSIKDRIKAIPRQQVGREEDAIMWKLSKDGEFTTKSAYALIIGPQQNTIPFQGQWIWKIDTLPKVVNFLWLCKHNSVLVRSVLAMRGIITNICCPLCKNFLETTCYLLRDFMVAKDFWYNIKVPPEMVSSFVDMDLIYWLRVNCHSKVYHHSLMPWSYVFTFAIWNLWKQRNGMVFNNTALNGNLHRITTSQALQFFYCVGKLRSQRSMVVTRLRCGGFTFALRLNHLMGDAPGLALFMNAFGEIAQGACAPSIHLCGKGNFSMLGTHHR</sequence>
<dbReference type="EMBL" id="JRKL02000723">
    <property type="protein sequence ID" value="KAF3968809.1"/>
    <property type="molecule type" value="Genomic_DNA"/>
</dbReference>
<organism evidence="4 5">
    <name type="scientific">Castanea mollissima</name>
    <name type="common">Chinese chestnut</name>
    <dbReference type="NCBI Taxonomy" id="60419"/>
    <lineage>
        <taxon>Eukaryota</taxon>
        <taxon>Viridiplantae</taxon>
        <taxon>Streptophyta</taxon>
        <taxon>Embryophyta</taxon>
        <taxon>Tracheophyta</taxon>
        <taxon>Spermatophyta</taxon>
        <taxon>Magnoliopsida</taxon>
        <taxon>eudicotyledons</taxon>
        <taxon>Gunneridae</taxon>
        <taxon>Pentapetalae</taxon>
        <taxon>rosids</taxon>
        <taxon>fabids</taxon>
        <taxon>Fagales</taxon>
        <taxon>Fagaceae</taxon>
        <taxon>Castanea</taxon>
    </lineage>
</organism>
<comment type="similarity">
    <text evidence="1">Belongs to the plant acyltransferase family.</text>
</comment>
<evidence type="ECO:0000313" key="4">
    <source>
        <dbReference type="EMBL" id="KAF3968809.1"/>
    </source>
</evidence>
<evidence type="ECO:0000256" key="1">
    <source>
        <dbReference type="ARBA" id="ARBA00009861"/>
    </source>
</evidence>
<dbReference type="Pfam" id="PF13966">
    <property type="entry name" value="zf-RVT"/>
    <property type="match status" value="1"/>
</dbReference>
<dbReference type="InterPro" id="IPR026960">
    <property type="entry name" value="RVT-Znf"/>
</dbReference>
<dbReference type="Pfam" id="PF02458">
    <property type="entry name" value="Transferase"/>
    <property type="match status" value="2"/>
</dbReference>
<name>A0A8J4RNA2_9ROSI</name>